<dbReference type="STRING" id="903984.BCR21_13790"/>
<sequence>MKENISNRSDEVKQLKNIISQYKSQIQSASSLTSPGLNSSLKAIGKAGNIDKIPGVNEGRHKRLEHEVKMNKLLSPEQIEEKIRELYRNLSDEQIKVLREYYTFKNMKSWPLINRPPSTMGRDAVLLYENGQYIIKYVNNATLDFFNVKGSMKGALLKPGLNSNVDLNGESKNSVKSGLGASGSMKASAVSGTLDEVDWSIGNAELKGSVNKDGAEVSLGGNMAEIGMQVTFWEDDQSRYVGKLDISIISAKIKANLASDGIEIGTLGLIGIGVSGKKVDLIDLDTDL</sequence>
<dbReference type="EMBL" id="MIJZ01000015">
    <property type="protein sequence ID" value="OEG10413.1"/>
    <property type="molecule type" value="Genomic_DNA"/>
</dbReference>
<dbReference type="RefSeq" id="WP_069647096.1">
    <property type="nucleotide sequence ID" value="NZ_MIJZ01000015.1"/>
</dbReference>
<proteinExistence type="predicted"/>
<keyword evidence="2" id="KW-1185">Reference proteome</keyword>
<protein>
    <submittedName>
        <fullName evidence="1">Uncharacterized protein</fullName>
    </submittedName>
</protein>
<reference evidence="2" key="1">
    <citation type="submission" date="2016-09" db="EMBL/GenBank/DDBJ databases">
        <authorList>
            <person name="Gulvik C.A."/>
        </authorList>
    </citation>
    <scope>NUCLEOTIDE SEQUENCE [LARGE SCALE GENOMIC DNA]</scope>
    <source>
        <strain evidence="2">DSM 23328</strain>
    </source>
</reference>
<evidence type="ECO:0000313" key="1">
    <source>
        <dbReference type="EMBL" id="OEG10413.1"/>
    </source>
</evidence>
<dbReference type="OrthoDB" id="2184556at2"/>
<gene>
    <name evidence="1" type="ORF">BCR21_13790</name>
</gene>
<dbReference type="Proteomes" id="UP000094068">
    <property type="component" value="Unassembled WGS sequence"/>
</dbReference>
<comment type="caution">
    <text evidence="1">The sequence shown here is derived from an EMBL/GenBank/DDBJ whole genome shotgun (WGS) entry which is preliminary data.</text>
</comment>
<dbReference type="AlphaFoldDB" id="A0A1E5GCH6"/>
<name>A0A1E5GCH6_9ENTE</name>
<evidence type="ECO:0000313" key="2">
    <source>
        <dbReference type="Proteomes" id="UP000094068"/>
    </source>
</evidence>
<organism evidence="1 2">
    <name type="scientific">Enterococcus ureasiticus</name>
    <dbReference type="NCBI Taxonomy" id="903984"/>
    <lineage>
        <taxon>Bacteria</taxon>
        <taxon>Bacillati</taxon>
        <taxon>Bacillota</taxon>
        <taxon>Bacilli</taxon>
        <taxon>Lactobacillales</taxon>
        <taxon>Enterococcaceae</taxon>
        <taxon>Enterococcus</taxon>
    </lineage>
</organism>
<accession>A0A1E5GCH6</accession>